<dbReference type="PANTHER" id="PTHR43806">
    <property type="entry name" value="PEPTIDASE S8"/>
    <property type="match status" value="1"/>
</dbReference>
<dbReference type="InterPro" id="IPR050131">
    <property type="entry name" value="Peptidase_S8_subtilisin-like"/>
</dbReference>
<evidence type="ECO:0000256" key="1">
    <source>
        <dbReference type="ARBA" id="ARBA00011073"/>
    </source>
</evidence>
<comment type="caution">
    <text evidence="6">The sequence shown here is derived from an EMBL/GenBank/DDBJ whole genome shotgun (WGS) entry which is preliminary data.</text>
</comment>
<evidence type="ECO:0000256" key="2">
    <source>
        <dbReference type="ARBA" id="ARBA00022670"/>
    </source>
</evidence>
<dbReference type="GO" id="GO:0004252">
    <property type="term" value="F:serine-type endopeptidase activity"/>
    <property type="evidence" value="ECO:0007669"/>
    <property type="project" value="InterPro"/>
</dbReference>
<feature type="non-terminal residue" evidence="6">
    <location>
        <position position="126"/>
    </location>
</feature>
<dbReference type="GO" id="GO:0006508">
    <property type="term" value="P:proteolysis"/>
    <property type="evidence" value="ECO:0007669"/>
    <property type="project" value="UniProtKB-KW"/>
</dbReference>
<accession>X1LBT1</accession>
<proteinExistence type="inferred from homology"/>
<keyword evidence="2" id="KW-0645">Protease</keyword>
<keyword evidence="4" id="KW-0720">Serine protease</keyword>
<dbReference type="PROSITE" id="PS00138">
    <property type="entry name" value="SUBTILASE_SER"/>
    <property type="match status" value="1"/>
</dbReference>
<dbReference type="AlphaFoldDB" id="X1LBT1"/>
<comment type="similarity">
    <text evidence="1">Belongs to the peptidase S8 family.</text>
</comment>
<feature type="non-terminal residue" evidence="6">
    <location>
        <position position="1"/>
    </location>
</feature>
<dbReference type="InterPro" id="IPR000209">
    <property type="entry name" value="Peptidase_S8/S53_dom"/>
</dbReference>
<dbReference type="PROSITE" id="PS51892">
    <property type="entry name" value="SUBTILASE"/>
    <property type="match status" value="1"/>
</dbReference>
<dbReference type="Gene3D" id="3.40.50.200">
    <property type="entry name" value="Peptidase S8/S53 domain"/>
    <property type="match status" value="1"/>
</dbReference>
<protein>
    <recommendedName>
        <fullName evidence="5">Peptidase S8/S53 domain-containing protein</fullName>
    </recommendedName>
</protein>
<dbReference type="Pfam" id="PF00082">
    <property type="entry name" value="Peptidase_S8"/>
    <property type="match status" value="1"/>
</dbReference>
<evidence type="ECO:0000256" key="4">
    <source>
        <dbReference type="ARBA" id="ARBA00022825"/>
    </source>
</evidence>
<gene>
    <name evidence="6" type="ORF">S03H2_70200</name>
</gene>
<dbReference type="PANTHER" id="PTHR43806:SF11">
    <property type="entry name" value="CEREVISIN-RELATED"/>
    <property type="match status" value="1"/>
</dbReference>
<dbReference type="SUPFAM" id="SSF52743">
    <property type="entry name" value="Subtilisin-like"/>
    <property type="match status" value="1"/>
</dbReference>
<dbReference type="InterPro" id="IPR023828">
    <property type="entry name" value="Peptidase_S8_Ser-AS"/>
</dbReference>
<sequence>SGSNYGNNLDLVAPGNNIYSTYLYDQYIKLNGTSMAAPHVAGLCALILQVQPLLTNQQVKEILRITTTDLGPNGRDNEYGYGEVHAVKAVDAAELYFTDTDGDDLTDSEEKYVYYTNRFDSDTDND</sequence>
<reference evidence="6" key="1">
    <citation type="journal article" date="2014" name="Front. Microbiol.">
        <title>High frequency of phylogenetically diverse reductive dehalogenase-homologous genes in deep subseafloor sedimentary metagenomes.</title>
        <authorList>
            <person name="Kawai M."/>
            <person name="Futagami T."/>
            <person name="Toyoda A."/>
            <person name="Takaki Y."/>
            <person name="Nishi S."/>
            <person name="Hori S."/>
            <person name="Arai W."/>
            <person name="Tsubouchi T."/>
            <person name="Morono Y."/>
            <person name="Uchiyama I."/>
            <person name="Ito T."/>
            <person name="Fujiyama A."/>
            <person name="Inagaki F."/>
            <person name="Takami H."/>
        </authorList>
    </citation>
    <scope>NUCLEOTIDE SEQUENCE</scope>
    <source>
        <strain evidence="6">Expedition CK06-06</strain>
    </source>
</reference>
<feature type="domain" description="Peptidase S8/S53" evidence="5">
    <location>
        <begin position="2"/>
        <end position="82"/>
    </location>
</feature>
<organism evidence="6">
    <name type="scientific">marine sediment metagenome</name>
    <dbReference type="NCBI Taxonomy" id="412755"/>
    <lineage>
        <taxon>unclassified sequences</taxon>
        <taxon>metagenomes</taxon>
        <taxon>ecological metagenomes</taxon>
    </lineage>
</organism>
<dbReference type="InterPro" id="IPR036852">
    <property type="entry name" value="Peptidase_S8/S53_dom_sf"/>
</dbReference>
<evidence type="ECO:0000259" key="5">
    <source>
        <dbReference type="Pfam" id="PF00082"/>
    </source>
</evidence>
<evidence type="ECO:0000313" key="6">
    <source>
        <dbReference type="EMBL" id="GAH91583.1"/>
    </source>
</evidence>
<name>X1LBT1_9ZZZZ</name>
<dbReference type="EMBL" id="BARU01046583">
    <property type="protein sequence ID" value="GAH91583.1"/>
    <property type="molecule type" value="Genomic_DNA"/>
</dbReference>
<keyword evidence="3" id="KW-0378">Hydrolase</keyword>
<evidence type="ECO:0000256" key="3">
    <source>
        <dbReference type="ARBA" id="ARBA00022801"/>
    </source>
</evidence>